<protein>
    <submittedName>
        <fullName evidence="4">NADH-dependent flavin oxidoreductase</fullName>
    </submittedName>
</protein>
<organism evidence="4 5">
    <name type="scientific">Bacillus safensis</name>
    <dbReference type="NCBI Taxonomy" id="561879"/>
    <lineage>
        <taxon>Bacteria</taxon>
        <taxon>Bacillati</taxon>
        <taxon>Bacillota</taxon>
        <taxon>Bacilli</taxon>
        <taxon>Bacillales</taxon>
        <taxon>Bacillaceae</taxon>
        <taxon>Bacillus</taxon>
    </lineage>
</organism>
<evidence type="ECO:0000256" key="2">
    <source>
        <dbReference type="ARBA" id="ARBA00023002"/>
    </source>
</evidence>
<dbReference type="GO" id="GO:0016491">
    <property type="term" value="F:oxidoreductase activity"/>
    <property type="evidence" value="ECO:0007669"/>
    <property type="project" value="UniProtKB-KW"/>
</dbReference>
<feature type="domain" description="NADH:flavin oxidoreductase/NADH oxidase N-terminal" evidence="3">
    <location>
        <begin position="18"/>
        <end position="348"/>
    </location>
</feature>
<keyword evidence="2" id="KW-0560">Oxidoreductase</keyword>
<evidence type="ECO:0000259" key="3">
    <source>
        <dbReference type="Pfam" id="PF00724"/>
    </source>
</evidence>
<reference evidence="4 5" key="1">
    <citation type="submission" date="2016-05" db="EMBL/GenBank/DDBJ databases">
        <title>Complete Genome and Methylome Analysis of Psychrotrophic Bacterial Isolates from Antarctic Lake Untersee.</title>
        <authorList>
            <person name="Fomenkov A."/>
            <person name="Akimov V.N."/>
            <person name="Vasilyeva L.V."/>
            <person name="Andersen D."/>
            <person name="Vincze T."/>
            <person name="Roberts R.J."/>
        </authorList>
    </citation>
    <scope>NUCLEOTIDE SEQUENCE [LARGE SCALE GENOMIC DNA]</scope>
    <source>
        <strain evidence="4 5">U14-5</strain>
    </source>
</reference>
<dbReference type="InterPro" id="IPR001155">
    <property type="entry name" value="OxRdtase_FMN_N"/>
</dbReference>
<dbReference type="PANTHER" id="PTHR43656">
    <property type="entry name" value="BINDING OXIDOREDUCTASE, PUTATIVE (AFU_ORTHOLOGUE AFUA_2G08260)-RELATED"/>
    <property type="match status" value="1"/>
</dbReference>
<accession>A0A1L6ZMJ0</accession>
<evidence type="ECO:0000256" key="1">
    <source>
        <dbReference type="ARBA" id="ARBA00022630"/>
    </source>
</evidence>
<dbReference type="AlphaFoldDB" id="A0A1L6ZMJ0"/>
<dbReference type="EMBL" id="CP015607">
    <property type="protein sequence ID" value="APT47710.1"/>
    <property type="molecule type" value="Genomic_DNA"/>
</dbReference>
<dbReference type="SUPFAM" id="SSF51395">
    <property type="entry name" value="FMN-linked oxidoreductases"/>
    <property type="match status" value="1"/>
</dbReference>
<name>A0A1L6ZMJ0_BACIA</name>
<evidence type="ECO:0000313" key="4">
    <source>
        <dbReference type="EMBL" id="APT47710.1"/>
    </source>
</evidence>
<gene>
    <name evidence="4" type="ORF">BSA145_18700</name>
</gene>
<dbReference type="Pfam" id="PF00724">
    <property type="entry name" value="Oxidored_FMN"/>
    <property type="match status" value="1"/>
</dbReference>
<dbReference type="GO" id="GO:0010181">
    <property type="term" value="F:FMN binding"/>
    <property type="evidence" value="ECO:0007669"/>
    <property type="project" value="InterPro"/>
</dbReference>
<proteinExistence type="predicted"/>
<dbReference type="InterPro" id="IPR013785">
    <property type="entry name" value="Aldolase_TIM"/>
</dbReference>
<sequence>MILSRKKMIRLKNEFKPLFEPFTFPGGASIDGRLVVAPMTHFGSHDDGTISKDEIDFITARSSEMGMVITACANVTPDGKAFEGQPSIARDEDIPGLKKLASAIQAKGTKAIIQIHHGGSQALPHLVPNGDVVAPSDVFKDGKQIARALKEEEITHIIDSFKEAARRAVQAGFDGVEIHGANGYLLQQFYSPHSNQRTDQWGGNEEKRLAFPIAVVDAVKEAIKEHAAKPFIFGYRLSPEEPETPGLTMTETFTLVDVLKTKSLDYLHISLMEIGSKARRGADSNKTRMELLKERCGDALPLIGVGSVITAEDALHAYNQGIPLIAVARELIVDPDWAKKIKEGREQEIETVIKRSQKDKYLIPEGLWSVMEASQGWVPMED</sequence>
<dbReference type="CDD" id="cd04735">
    <property type="entry name" value="OYE_like_4_FMN"/>
    <property type="match status" value="1"/>
</dbReference>
<dbReference type="PANTHER" id="PTHR43656:SF2">
    <property type="entry name" value="BINDING OXIDOREDUCTASE, PUTATIVE (AFU_ORTHOLOGUE AFUA_2G08260)-RELATED"/>
    <property type="match status" value="1"/>
</dbReference>
<dbReference type="Proteomes" id="UP000185426">
    <property type="component" value="Chromosome"/>
</dbReference>
<dbReference type="Gene3D" id="3.20.20.70">
    <property type="entry name" value="Aldolase class I"/>
    <property type="match status" value="1"/>
</dbReference>
<keyword evidence="1" id="KW-0285">Flavoprotein</keyword>
<evidence type="ECO:0000313" key="5">
    <source>
        <dbReference type="Proteomes" id="UP000185426"/>
    </source>
</evidence>
<dbReference type="InterPro" id="IPR051799">
    <property type="entry name" value="NADH_flavin_oxidoreductase"/>
</dbReference>